<protein>
    <submittedName>
        <fullName evidence="3">Uncharacterized protein</fullName>
    </submittedName>
</protein>
<dbReference type="PANTHER" id="PTHR37576:SF2">
    <property type="entry name" value="DEFECT AT LOW TEMPERATURE PROTEIN 1"/>
    <property type="match status" value="1"/>
</dbReference>
<comment type="caution">
    <text evidence="3">The sequence shown here is derived from an EMBL/GenBank/DDBJ whole genome shotgun (WGS) entry which is preliminary data.</text>
</comment>
<feature type="transmembrane region" description="Helical" evidence="2">
    <location>
        <begin position="87"/>
        <end position="113"/>
    </location>
</feature>
<dbReference type="Pfam" id="PF11374">
    <property type="entry name" value="DUF3176"/>
    <property type="match status" value="1"/>
</dbReference>
<keyword evidence="2" id="KW-1133">Transmembrane helix</keyword>
<feature type="compositionally biased region" description="Polar residues" evidence="1">
    <location>
        <begin position="23"/>
        <end position="34"/>
    </location>
</feature>
<feature type="transmembrane region" description="Helical" evidence="2">
    <location>
        <begin position="54"/>
        <end position="75"/>
    </location>
</feature>
<keyword evidence="2" id="KW-0472">Membrane</keyword>
<dbReference type="InterPro" id="IPR021514">
    <property type="entry name" value="DUF3176"/>
</dbReference>
<evidence type="ECO:0000313" key="4">
    <source>
        <dbReference type="Proteomes" id="UP001391051"/>
    </source>
</evidence>
<dbReference type="RefSeq" id="XP_066696935.1">
    <property type="nucleotide sequence ID" value="XM_066847444.1"/>
</dbReference>
<keyword evidence="2" id="KW-0812">Transmembrane</keyword>
<gene>
    <name evidence="3" type="ORF">PG986_011222</name>
</gene>
<accession>A0ABR1Q4Y6</accession>
<evidence type="ECO:0000256" key="2">
    <source>
        <dbReference type="SAM" id="Phobius"/>
    </source>
</evidence>
<dbReference type="EMBL" id="JAQQWE010000007">
    <property type="protein sequence ID" value="KAK7946901.1"/>
    <property type="molecule type" value="Genomic_DNA"/>
</dbReference>
<evidence type="ECO:0000256" key="1">
    <source>
        <dbReference type="SAM" id="MobiDB-lite"/>
    </source>
</evidence>
<organism evidence="3 4">
    <name type="scientific">Apiospora aurea</name>
    <dbReference type="NCBI Taxonomy" id="335848"/>
    <lineage>
        <taxon>Eukaryota</taxon>
        <taxon>Fungi</taxon>
        <taxon>Dikarya</taxon>
        <taxon>Ascomycota</taxon>
        <taxon>Pezizomycotina</taxon>
        <taxon>Sordariomycetes</taxon>
        <taxon>Xylariomycetidae</taxon>
        <taxon>Amphisphaeriales</taxon>
        <taxon>Apiosporaceae</taxon>
        <taxon>Apiospora</taxon>
    </lineage>
</organism>
<proteinExistence type="predicted"/>
<sequence length="395" mass="42003">MNQMPFTNIDGTLTRKGDATCSPCGSNFPSSPQPAGSAKGPTKPSREATNHGDGAHLTIVVWVGSCVGVIAAADGTETASWRVSRSVILAILGPLGGAMLQYVMLCGSAVSWWRSALAGTTLGDLHRQWEHGISVWAASTSWRHVDRVAVAKVMTLLIFVVMPLLQHALATKLATKVEDVILSTTAATDFASLQSLSFEPRVHSTLFDAWDKATHILPEIKQTMQRSADRKAITSAIFGCDGNCAGTIKNAAKAIASATLQCMLRAKHLARGGGGGDGEPPCSHVPRSEFPAQQETLVIAYESRHAYVWVALLVTIVATASLVWTAAGFESLGRPVSLSPLEIANAFGAPMLREGQSGISNMTVKELMEKYQDTRVQYLTTEEDDRVGGRGGGTD</sequence>
<dbReference type="Proteomes" id="UP001391051">
    <property type="component" value="Unassembled WGS sequence"/>
</dbReference>
<name>A0ABR1Q4Y6_9PEZI</name>
<feature type="region of interest" description="Disordered" evidence="1">
    <location>
        <begin position="23"/>
        <end position="50"/>
    </location>
</feature>
<feature type="transmembrane region" description="Helical" evidence="2">
    <location>
        <begin position="148"/>
        <end position="165"/>
    </location>
</feature>
<reference evidence="3 4" key="1">
    <citation type="submission" date="2023-01" db="EMBL/GenBank/DDBJ databases">
        <title>Analysis of 21 Apiospora genomes using comparative genomics revels a genus with tremendous synthesis potential of carbohydrate active enzymes and secondary metabolites.</title>
        <authorList>
            <person name="Sorensen T."/>
        </authorList>
    </citation>
    <scope>NUCLEOTIDE SEQUENCE [LARGE SCALE GENOMIC DNA]</scope>
    <source>
        <strain evidence="3 4">CBS 24483</strain>
    </source>
</reference>
<feature type="transmembrane region" description="Helical" evidence="2">
    <location>
        <begin position="306"/>
        <end position="327"/>
    </location>
</feature>
<evidence type="ECO:0000313" key="3">
    <source>
        <dbReference type="EMBL" id="KAK7946901.1"/>
    </source>
</evidence>
<keyword evidence="4" id="KW-1185">Reference proteome</keyword>
<dbReference type="PANTHER" id="PTHR37576">
    <property type="entry name" value="DEFECT AT LOW TEMPERATURE PROTEIN 1"/>
    <property type="match status" value="1"/>
</dbReference>
<dbReference type="GeneID" id="92080506"/>